<evidence type="ECO:0000256" key="1">
    <source>
        <dbReference type="SAM" id="MobiDB-lite"/>
    </source>
</evidence>
<feature type="domain" description="DUF4604" evidence="2">
    <location>
        <begin position="11"/>
        <end position="244"/>
    </location>
</feature>
<organism evidence="3">
    <name type="scientific">Melanopsichium pennsylvanicum 4</name>
    <dbReference type="NCBI Taxonomy" id="1398559"/>
    <lineage>
        <taxon>Eukaryota</taxon>
        <taxon>Fungi</taxon>
        <taxon>Dikarya</taxon>
        <taxon>Basidiomycota</taxon>
        <taxon>Ustilaginomycotina</taxon>
        <taxon>Ustilaginomycetes</taxon>
        <taxon>Ustilaginales</taxon>
        <taxon>Ustilaginaceae</taxon>
        <taxon>Melanopsichium</taxon>
    </lineage>
</organism>
<feature type="compositionally biased region" description="Basic and acidic residues" evidence="1">
    <location>
        <begin position="218"/>
        <end position="229"/>
    </location>
</feature>
<feature type="compositionally biased region" description="Basic and acidic residues" evidence="1">
    <location>
        <begin position="184"/>
        <end position="194"/>
    </location>
</feature>
<evidence type="ECO:0000259" key="2">
    <source>
        <dbReference type="Pfam" id="PF15377"/>
    </source>
</evidence>
<dbReference type="InterPro" id="IPR027911">
    <property type="entry name" value="DUF4604"/>
</dbReference>
<feature type="compositionally biased region" description="Polar residues" evidence="1">
    <location>
        <begin position="163"/>
        <end position="176"/>
    </location>
</feature>
<feature type="compositionally biased region" description="Acidic residues" evidence="1">
    <location>
        <begin position="70"/>
        <end position="82"/>
    </location>
</feature>
<dbReference type="Pfam" id="PF15377">
    <property type="entry name" value="DUF4604"/>
    <property type="match status" value="1"/>
</dbReference>
<feature type="compositionally biased region" description="Basic and acidic residues" evidence="1">
    <location>
        <begin position="109"/>
        <end position="118"/>
    </location>
</feature>
<sequence length="244" mass="26734">MSGRKGNLASRSLQYNAPETPNFLKALKAHVASSDRYASTSSLHRSHGDDLDDFVTSSNKSSTKRKAQDDEQDEEIVLDSDDELRGATVVVVKDGKHLSHEQALQLKKVQHDRQKNHDSVSSNRSTERTQNIAGSGSAGQPKKHREVVGDDQEQGKREKASITALSDDTSTCTKTKPGTLKQKGTKEDLEDVKALIKANRQSRATPSKSTLKDSTTSDTKKAKNVEARKLKARSGKGLSFDFDD</sequence>
<accession>A0A077RBT5</accession>
<dbReference type="EMBL" id="HG529630">
    <property type="protein sequence ID" value="CDI54844.1"/>
    <property type="molecule type" value="Genomic_DNA"/>
</dbReference>
<feature type="region of interest" description="Disordered" evidence="1">
    <location>
        <begin position="102"/>
        <end position="244"/>
    </location>
</feature>
<evidence type="ECO:0000313" key="3">
    <source>
        <dbReference type="EMBL" id="CDI54844.1"/>
    </source>
</evidence>
<feature type="compositionally biased region" description="Low complexity" evidence="1">
    <location>
        <begin position="207"/>
        <end position="217"/>
    </location>
</feature>
<dbReference type="AlphaFoldDB" id="A0A077RBT5"/>
<name>A0A077RBT5_9BASI</name>
<proteinExistence type="predicted"/>
<feature type="region of interest" description="Disordered" evidence="1">
    <location>
        <begin position="34"/>
        <end position="85"/>
    </location>
</feature>
<protein>
    <recommendedName>
        <fullName evidence="2">DUF4604 domain-containing protein</fullName>
    </recommendedName>
</protein>
<feature type="compositionally biased region" description="Polar residues" evidence="1">
    <location>
        <begin position="119"/>
        <end position="134"/>
    </location>
</feature>
<reference evidence="3" key="1">
    <citation type="journal article" date="2014" name="Genome Biol. Evol.">
        <title>Gene Loss Rather Than Gene Gain Is Associated with a Host Jump from Monocots to Dicots in the Smut Fungus Melanopsichium pennsylvanicum.</title>
        <authorList>
            <person name="Sharma R."/>
            <person name="Mishra B."/>
            <person name="Runge F."/>
            <person name="Thines M."/>
        </authorList>
    </citation>
    <scope>NUCLEOTIDE SEQUENCE</scope>
    <source>
        <strain evidence="3">4</strain>
    </source>
</reference>